<evidence type="ECO:0000256" key="1">
    <source>
        <dbReference type="ARBA" id="ARBA00005380"/>
    </source>
</evidence>
<comment type="similarity">
    <text evidence="1">Belongs to the carbohydrate kinase pfkB family.</text>
</comment>
<dbReference type="HAMAP" id="MF_01987">
    <property type="entry name" value="Ribokinase"/>
    <property type="match status" value="1"/>
</dbReference>
<feature type="binding site" evidence="12">
    <location>
        <position position="146"/>
    </location>
    <ligand>
        <name>substrate</name>
    </ligand>
</feature>
<dbReference type="InterPro" id="IPR002173">
    <property type="entry name" value="Carboh/pur_kinase_PfkB_CS"/>
</dbReference>
<feature type="binding site" evidence="12">
    <location>
        <position position="299"/>
    </location>
    <ligand>
        <name>K(+)</name>
        <dbReference type="ChEBI" id="CHEBI:29103"/>
    </ligand>
</feature>
<dbReference type="PANTHER" id="PTHR10584:SF166">
    <property type="entry name" value="RIBOKINASE"/>
    <property type="match status" value="1"/>
</dbReference>
<dbReference type="InterPro" id="IPR029056">
    <property type="entry name" value="Ribokinase-like"/>
</dbReference>
<feature type="binding site" evidence="12">
    <location>
        <position position="296"/>
    </location>
    <ligand>
        <name>K(+)</name>
        <dbReference type="ChEBI" id="CHEBI:29103"/>
    </ligand>
</feature>
<evidence type="ECO:0000313" key="15">
    <source>
        <dbReference type="Proteomes" id="UP001500305"/>
    </source>
</evidence>
<protein>
    <recommendedName>
        <fullName evidence="3 12">Ribokinase</fullName>
        <shortName evidence="12">RK</shortName>
        <ecNumber evidence="2 12">2.7.1.15</ecNumber>
    </recommendedName>
</protein>
<keyword evidence="7 12" id="KW-0418">Kinase</keyword>
<feature type="binding site" evidence="12">
    <location>
        <begin position="265"/>
        <end position="266"/>
    </location>
    <ligand>
        <name>ATP</name>
        <dbReference type="ChEBI" id="CHEBI:30616"/>
    </ligand>
</feature>
<comment type="similarity">
    <text evidence="12">Belongs to the carbohydrate kinase PfkB family. Ribokinase subfamily.</text>
</comment>
<dbReference type="SUPFAM" id="SSF53613">
    <property type="entry name" value="Ribokinase-like"/>
    <property type="match status" value="1"/>
</dbReference>
<evidence type="ECO:0000256" key="7">
    <source>
        <dbReference type="ARBA" id="ARBA00022777"/>
    </source>
</evidence>
<dbReference type="PROSITE" id="PS00584">
    <property type="entry name" value="PFKB_KINASES_2"/>
    <property type="match status" value="1"/>
</dbReference>
<feature type="binding site" evidence="12">
    <location>
        <begin position="12"/>
        <end position="14"/>
    </location>
    <ligand>
        <name>substrate</name>
    </ligand>
</feature>
<comment type="pathway">
    <text evidence="12">Carbohydrate metabolism; D-ribose degradation; D-ribose 5-phosphate from beta-D-ribopyranose: step 2/2.</text>
</comment>
<keyword evidence="5 12" id="KW-0479">Metal-binding</keyword>
<comment type="activity regulation">
    <text evidence="12">Activated by a monovalent cation that binds near, but not in, the active site. The most likely occupant of the site in vivo is potassium. Ion binding induces a conformational change that may alter substrate affinity.</text>
</comment>
<comment type="caution">
    <text evidence="14">The sequence shown here is derived from an EMBL/GenBank/DDBJ whole genome shotgun (WGS) entry which is preliminary data.</text>
</comment>
<evidence type="ECO:0000256" key="10">
    <source>
        <dbReference type="ARBA" id="ARBA00022958"/>
    </source>
</evidence>
<comment type="subcellular location">
    <subcellularLocation>
        <location evidence="12">Cytoplasm</location>
    </subcellularLocation>
</comment>
<keyword evidence="6 12" id="KW-0547">Nucleotide-binding</keyword>
<keyword evidence="10 12" id="KW-0630">Potassium</keyword>
<keyword evidence="4 12" id="KW-0808">Transferase</keyword>
<keyword evidence="12" id="KW-0963">Cytoplasm</keyword>
<accession>A0ABN3E9C7</accession>
<evidence type="ECO:0000256" key="8">
    <source>
        <dbReference type="ARBA" id="ARBA00022840"/>
    </source>
</evidence>
<comment type="function">
    <text evidence="12">Catalyzes the phosphorylation of ribose at O-5 in a reaction requiring ATP and magnesium. The resulting D-ribose-5-phosphate can then be used either for sythesis of nucleotides, histidine, and tryptophan, or as a component of the pentose phosphate pathway.</text>
</comment>
<feature type="binding site" evidence="12">
    <location>
        <begin position="234"/>
        <end position="239"/>
    </location>
    <ligand>
        <name>ATP</name>
        <dbReference type="ChEBI" id="CHEBI:30616"/>
    </ligand>
</feature>
<evidence type="ECO:0000256" key="2">
    <source>
        <dbReference type="ARBA" id="ARBA00012035"/>
    </source>
</evidence>
<evidence type="ECO:0000256" key="4">
    <source>
        <dbReference type="ARBA" id="ARBA00022679"/>
    </source>
</evidence>
<feature type="binding site" evidence="12">
    <location>
        <position position="266"/>
    </location>
    <ligand>
        <name>substrate</name>
    </ligand>
</feature>
<evidence type="ECO:0000256" key="12">
    <source>
        <dbReference type="HAMAP-Rule" id="MF_01987"/>
    </source>
</evidence>
<dbReference type="InterPro" id="IPR011611">
    <property type="entry name" value="PfkB_dom"/>
</dbReference>
<feature type="binding site" evidence="12">
    <location>
        <position position="260"/>
    </location>
    <ligand>
        <name>K(+)</name>
        <dbReference type="ChEBI" id="CHEBI:29103"/>
    </ligand>
</feature>
<dbReference type="InterPro" id="IPR011877">
    <property type="entry name" value="Ribokinase"/>
</dbReference>
<evidence type="ECO:0000256" key="11">
    <source>
        <dbReference type="ARBA" id="ARBA00023277"/>
    </source>
</evidence>
<sequence>MNDHVLVIGSLNMDLTVRVPRLPTPGETVSGQDAVRGAGGKGANQAVAAARLGGRVRLVGLLGDDEFGAALRAGLRTEGVDDTAVGTLPGTATGLALIVVQEDGENSITLAPGANRHLDQAALVRLTGGDPARLVTGTDVLLLQLEVPVATALAAARAARTAKVRTVLNAAPMPPFDDQLRQLLAHTDVLVLNRTEATDLLTAAGLIATAPPTGAWPRLAAALRQLGPDLVVITLGADGAVAATADGHLSHPGYPVDVVDTVGAGDAFSAALTLALAAHTPLTTALRHACAAGSLATTRPGAQTSLPTRTEVALLAASTPD</sequence>
<proteinExistence type="inferred from homology"/>
<dbReference type="PANTHER" id="PTHR10584">
    <property type="entry name" value="SUGAR KINASE"/>
    <property type="match status" value="1"/>
</dbReference>
<dbReference type="RefSeq" id="WP_344637687.1">
    <property type="nucleotide sequence ID" value="NZ_BAAATR010000016.1"/>
</dbReference>
<keyword evidence="11 12" id="KW-0119">Carbohydrate metabolism</keyword>
<gene>
    <name evidence="12 14" type="primary">rbsK</name>
    <name evidence="14" type="ORF">GCM10010430_38810</name>
</gene>
<comment type="cofactor">
    <cofactor evidence="12">
        <name>Mg(2+)</name>
        <dbReference type="ChEBI" id="CHEBI:18420"/>
    </cofactor>
    <text evidence="12">Requires a divalent cation, most likely magnesium in vivo, as an electrophilic catalyst to aid phosphoryl group transfer. It is the chelate of the metal and the nucleotide that is the actual substrate.</text>
</comment>
<keyword evidence="8 12" id="KW-0067">ATP-binding</keyword>
<comment type="subunit">
    <text evidence="12">Homodimer.</text>
</comment>
<feature type="binding site" evidence="12">
    <location>
        <position position="305"/>
    </location>
    <ligand>
        <name>K(+)</name>
        <dbReference type="ChEBI" id="CHEBI:29103"/>
    </ligand>
</feature>
<evidence type="ECO:0000256" key="9">
    <source>
        <dbReference type="ARBA" id="ARBA00022842"/>
    </source>
</evidence>
<organism evidence="14 15">
    <name type="scientific">Kitasatospora cystarginea</name>
    <dbReference type="NCBI Taxonomy" id="58350"/>
    <lineage>
        <taxon>Bacteria</taxon>
        <taxon>Bacillati</taxon>
        <taxon>Actinomycetota</taxon>
        <taxon>Actinomycetes</taxon>
        <taxon>Kitasatosporales</taxon>
        <taxon>Streptomycetaceae</taxon>
        <taxon>Kitasatospora</taxon>
    </lineage>
</organism>
<evidence type="ECO:0000313" key="14">
    <source>
        <dbReference type="EMBL" id="GAA2251859.1"/>
    </source>
</evidence>
<dbReference type="InterPro" id="IPR002139">
    <property type="entry name" value="Ribo/fructo_kinase"/>
</dbReference>
<dbReference type="Gene3D" id="3.40.1190.20">
    <property type="match status" value="1"/>
</dbReference>
<evidence type="ECO:0000256" key="3">
    <source>
        <dbReference type="ARBA" id="ARBA00016943"/>
    </source>
</evidence>
<evidence type="ECO:0000259" key="13">
    <source>
        <dbReference type="Pfam" id="PF00294"/>
    </source>
</evidence>
<evidence type="ECO:0000256" key="6">
    <source>
        <dbReference type="ARBA" id="ARBA00022741"/>
    </source>
</evidence>
<feature type="binding site" evidence="12">
    <location>
        <position position="301"/>
    </location>
    <ligand>
        <name>K(+)</name>
        <dbReference type="ChEBI" id="CHEBI:29103"/>
    </ligand>
</feature>
<comment type="catalytic activity">
    <reaction evidence="12">
        <text>D-ribose + ATP = D-ribose 5-phosphate + ADP + H(+)</text>
        <dbReference type="Rhea" id="RHEA:13697"/>
        <dbReference type="ChEBI" id="CHEBI:15378"/>
        <dbReference type="ChEBI" id="CHEBI:30616"/>
        <dbReference type="ChEBI" id="CHEBI:47013"/>
        <dbReference type="ChEBI" id="CHEBI:78346"/>
        <dbReference type="ChEBI" id="CHEBI:456216"/>
        <dbReference type="EC" id="2.7.1.15"/>
    </reaction>
</comment>
<dbReference type="EMBL" id="BAAATR010000016">
    <property type="protein sequence ID" value="GAA2251859.1"/>
    <property type="molecule type" value="Genomic_DNA"/>
</dbReference>
<keyword evidence="15" id="KW-1185">Reference proteome</keyword>
<reference evidence="14 15" key="1">
    <citation type="journal article" date="2019" name="Int. J. Syst. Evol. Microbiol.">
        <title>The Global Catalogue of Microorganisms (GCM) 10K type strain sequencing project: providing services to taxonomists for standard genome sequencing and annotation.</title>
        <authorList>
            <consortium name="The Broad Institute Genomics Platform"/>
            <consortium name="The Broad Institute Genome Sequencing Center for Infectious Disease"/>
            <person name="Wu L."/>
            <person name="Ma J."/>
        </authorList>
    </citation>
    <scope>NUCLEOTIDE SEQUENCE [LARGE SCALE GENOMIC DNA]</scope>
    <source>
        <strain evidence="14 15">JCM 7356</strain>
    </source>
</reference>
<feature type="active site" description="Proton acceptor" evidence="12">
    <location>
        <position position="266"/>
    </location>
</feature>
<dbReference type="Pfam" id="PF00294">
    <property type="entry name" value="PfkB"/>
    <property type="match status" value="1"/>
</dbReference>
<feature type="binding site" evidence="12">
    <location>
        <begin position="40"/>
        <end position="44"/>
    </location>
    <ligand>
        <name>substrate</name>
    </ligand>
</feature>
<feature type="domain" description="Carbohydrate kinase PfkB" evidence="13">
    <location>
        <begin position="3"/>
        <end position="309"/>
    </location>
</feature>
<keyword evidence="9 12" id="KW-0460">Magnesium</keyword>
<feature type="binding site" evidence="12">
    <location>
        <position position="262"/>
    </location>
    <ligand>
        <name>K(+)</name>
        <dbReference type="ChEBI" id="CHEBI:29103"/>
    </ligand>
</feature>
<dbReference type="CDD" id="cd01174">
    <property type="entry name" value="ribokinase"/>
    <property type="match status" value="1"/>
</dbReference>
<evidence type="ECO:0000256" key="5">
    <source>
        <dbReference type="ARBA" id="ARBA00022723"/>
    </source>
</evidence>
<feature type="binding site" evidence="12">
    <location>
        <position position="193"/>
    </location>
    <ligand>
        <name>ATP</name>
        <dbReference type="ChEBI" id="CHEBI:30616"/>
    </ligand>
</feature>
<name>A0ABN3E9C7_9ACTN</name>
<dbReference type="PRINTS" id="PR00990">
    <property type="entry name" value="RIBOKINASE"/>
</dbReference>
<dbReference type="Proteomes" id="UP001500305">
    <property type="component" value="Unassembled WGS sequence"/>
</dbReference>
<comment type="caution">
    <text evidence="12">Lacks conserved residue(s) required for the propagation of feature annotation.</text>
</comment>
<dbReference type="EC" id="2.7.1.15" evidence="2 12"/>